<protein>
    <submittedName>
        <fullName evidence="3">Zinc finger protein 5</fullName>
    </submittedName>
</protein>
<gene>
    <name evidence="3" type="primary">ZFP5</name>
    <name evidence="3" type="ORF">KSP40_PGU020405</name>
</gene>
<dbReference type="Proteomes" id="UP001412067">
    <property type="component" value="Unassembled WGS sequence"/>
</dbReference>
<keyword evidence="4" id="KW-1185">Reference proteome</keyword>
<dbReference type="InterPro" id="IPR003265">
    <property type="entry name" value="HhH-GPD_domain"/>
</dbReference>
<dbReference type="Gene3D" id="1.10.1670.10">
    <property type="entry name" value="Helix-hairpin-Helix base-excision DNA repair enzymes (C-terminal)"/>
    <property type="match status" value="1"/>
</dbReference>
<dbReference type="Pfam" id="PF00730">
    <property type="entry name" value="HhH-GPD"/>
    <property type="match status" value="1"/>
</dbReference>
<proteinExistence type="predicted"/>
<dbReference type="InterPro" id="IPR023170">
    <property type="entry name" value="HhH_base_excis_C"/>
</dbReference>
<name>A0ABR2LZN0_9ASPA</name>
<evidence type="ECO:0000313" key="3">
    <source>
        <dbReference type="EMBL" id="KAK8955211.1"/>
    </source>
</evidence>
<accession>A0ABR2LZN0</accession>
<organism evidence="3 4">
    <name type="scientific">Platanthera guangdongensis</name>
    <dbReference type="NCBI Taxonomy" id="2320717"/>
    <lineage>
        <taxon>Eukaryota</taxon>
        <taxon>Viridiplantae</taxon>
        <taxon>Streptophyta</taxon>
        <taxon>Embryophyta</taxon>
        <taxon>Tracheophyta</taxon>
        <taxon>Spermatophyta</taxon>
        <taxon>Magnoliopsida</taxon>
        <taxon>Liliopsida</taxon>
        <taxon>Asparagales</taxon>
        <taxon>Orchidaceae</taxon>
        <taxon>Orchidoideae</taxon>
        <taxon>Orchideae</taxon>
        <taxon>Orchidinae</taxon>
        <taxon>Platanthera</taxon>
    </lineage>
</organism>
<dbReference type="Gene3D" id="1.10.340.30">
    <property type="entry name" value="Hypothetical protein, domain 2"/>
    <property type="match status" value="1"/>
</dbReference>
<evidence type="ECO:0000313" key="4">
    <source>
        <dbReference type="Proteomes" id="UP001412067"/>
    </source>
</evidence>
<dbReference type="SMART" id="SM00478">
    <property type="entry name" value="ENDO3c"/>
    <property type="match status" value="1"/>
</dbReference>
<sequence length="379" mass="42316">MPRNPRTRRSPVSPPMEPPEPYPDLPQPTAVQCLAMRDELLALHGFPKEFERYRRQAMTVAELPPSSGESILDGLVSTILSQNTTDANSRRAFASLKSAFPAWEEVFNADTRSVENAIRCGGLAATKAARIKSILKDVREKRGKICLEYLRDLSVVEVKAELSQFKGVGPKTVACVLMFQLQQEDFPVDTHVFRITKSIGWVPMKADREKAYLHLNKRIPNELKFDLNCLLVTHGKVCHRCAKRGGSQNAHKKERMKKKSLELEARKTSINCYLQPFIKSHGSDHAYLAPWFYEAEPVVFEAQGKFNGTGIFGASKPPAISPRAQQSSCMFGTVHPDGYKVSWPVIMKPVVGEGSNSKGMDLRLRLNVRSDSSSSFPGE</sequence>
<comment type="caution">
    <text evidence="3">The sequence shown here is derived from an EMBL/GenBank/DDBJ whole genome shotgun (WGS) entry which is preliminary data.</text>
</comment>
<dbReference type="PANTHER" id="PTHR47203">
    <property type="match status" value="1"/>
</dbReference>
<feature type="compositionally biased region" description="Pro residues" evidence="1">
    <location>
        <begin position="12"/>
        <end position="26"/>
    </location>
</feature>
<dbReference type="CDD" id="cd00056">
    <property type="entry name" value="ENDO3c"/>
    <property type="match status" value="1"/>
</dbReference>
<dbReference type="PANTHER" id="PTHR47203:SF1">
    <property type="entry name" value="HYPOTHETICAL BASE EXCISION DNA REPAIR PROTEIN (EUROFUNG)"/>
    <property type="match status" value="1"/>
</dbReference>
<reference evidence="3 4" key="1">
    <citation type="journal article" date="2022" name="Nat. Plants">
        <title>Genomes of leafy and leafless Platanthera orchids illuminate the evolution of mycoheterotrophy.</title>
        <authorList>
            <person name="Li M.H."/>
            <person name="Liu K.W."/>
            <person name="Li Z."/>
            <person name="Lu H.C."/>
            <person name="Ye Q.L."/>
            <person name="Zhang D."/>
            <person name="Wang J.Y."/>
            <person name="Li Y.F."/>
            <person name="Zhong Z.M."/>
            <person name="Liu X."/>
            <person name="Yu X."/>
            <person name="Liu D.K."/>
            <person name="Tu X.D."/>
            <person name="Liu B."/>
            <person name="Hao Y."/>
            <person name="Liao X.Y."/>
            <person name="Jiang Y.T."/>
            <person name="Sun W.H."/>
            <person name="Chen J."/>
            <person name="Chen Y.Q."/>
            <person name="Ai Y."/>
            <person name="Zhai J.W."/>
            <person name="Wu S.S."/>
            <person name="Zhou Z."/>
            <person name="Hsiao Y.Y."/>
            <person name="Wu W.L."/>
            <person name="Chen Y.Y."/>
            <person name="Lin Y.F."/>
            <person name="Hsu J.L."/>
            <person name="Li C.Y."/>
            <person name="Wang Z.W."/>
            <person name="Zhao X."/>
            <person name="Zhong W.Y."/>
            <person name="Ma X.K."/>
            <person name="Ma L."/>
            <person name="Huang J."/>
            <person name="Chen G.Z."/>
            <person name="Huang M.Z."/>
            <person name="Huang L."/>
            <person name="Peng D.H."/>
            <person name="Luo Y.B."/>
            <person name="Zou S.Q."/>
            <person name="Chen S.P."/>
            <person name="Lan S."/>
            <person name="Tsai W.C."/>
            <person name="Van de Peer Y."/>
            <person name="Liu Z.J."/>
        </authorList>
    </citation>
    <scope>NUCLEOTIDE SEQUENCE [LARGE SCALE GENOMIC DNA]</scope>
    <source>
        <strain evidence="3">Lor288</strain>
    </source>
</reference>
<dbReference type="InterPro" id="IPR011257">
    <property type="entry name" value="DNA_glycosylase"/>
</dbReference>
<feature type="region of interest" description="Disordered" evidence="1">
    <location>
        <begin position="1"/>
        <end position="27"/>
    </location>
</feature>
<evidence type="ECO:0000256" key="1">
    <source>
        <dbReference type="SAM" id="MobiDB-lite"/>
    </source>
</evidence>
<dbReference type="SUPFAM" id="SSF48150">
    <property type="entry name" value="DNA-glycosylase"/>
    <property type="match status" value="1"/>
</dbReference>
<evidence type="ECO:0000259" key="2">
    <source>
        <dbReference type="SMART" id="SM00478"/>
    </source>
</evidence>
<feature type="domain" description="HhH-GPD" evidence="2">
    <location>
        <begin position="80"/>
        <end position="237"/>
    </location>
</feature>
<dbReference type="EMBL" id="JBBWWR010000013">
    <property type="protein sequence ID" value="KAK8955211.1"/>
    <property type="molecule type" value="Genomic_DNA"/>
</dbReference>